<keyword evidence="6 9" id="KW-0057">Aromatic amino acid biosynthesis</keyword>
<dbReference type="GO" id="GO:0004834">
    <property type="term" value="F:tryptophan synthase activity"/>
    <property type="evidence" value="ECO:0007669"/>
    <property type="project" value="UniProtKB-UniRule"/>
</dbReference>
<evidence type="ECO:0000256" key="7">
    <source>
        <dbReference type="ARBA" id="ARBA00023239"/>
    </source>
</evidence>
<evidence type="ECO:0000256" key="6">
    <source>
        <dbReference type="ARBA" id="ARBA00023141"/>
    </source>
</evidence>
<keyword evidence="12" id="KW-1185">Reference proteome</keyword>
<evidence type="ECO:0000256" key="2">
    <source>
        <dbReference type="ARBA" id="ARBA00004733"/>
    </source>
</evidence>
<dbReference type="InterPro" id="IPR002028">
    <property type="entry name" value="Trp_synthase_suA"/>
</dbReference>
<dbReference type="AlphaFoldDB" id="A0A1H0AUU9"/>
<evidence type="ECO:0000313" key="11">
    <source>
        <dbReference type="EMBL" id="SDN37164.1"/>
    </source>
</evidence>
<comment type="similarity">
    <text evidence="9 10">Belongs to the TrpA family.</text>
</comment>
<dbReference type="PANTHER" id="PTHR43406:SF1">
    <property type="entry name" value="TRYPTOPHAN SYNTHASE ALPHA CHAIN, CHLOROPLASTIC"/>
    <property type="match status" value="1"/>
</dbReference>
<dbReference type="GO" id="GO:0005829">
    <property type="term" value="C:cytosol"/>
    <property type="evidence" value="ECO:0007669"/>
    <property type="project" value="TreeGrafter"/>
</dbReference>
<feature type="active site" description="Proton acceptor" evidence="9">
    <location>
        <position position="57"/>
    </location>
</feature>
<evidence type="ECO:0000256" key="9">
    <source>
        <dbReference type="HAMAP-Rule" id="MF_00131"/>
    </source>
</evidence>
<protein>
    <recommendedName>
        <fullName evidence="9">Tryptophan synthase alpha chain</fullName>
        <ecNumber evidence="9">4.2.1.20</ecNumber>
    </recommendedName>
</protein>
<comment type="catalytic activity">
    <reaction evidence="8 9">
        <text>(1S,2R)-1-C-(indol-3-yl)glycerol 3-phosphate + L-serine = D-glyceraldehyde 3-phosphate + L-tryptophan + H2O</text>
        <dbReference type="Rhea" id="RHEA:10532"/>
        <dbReference type="ChEBI" id="CHEBI:15377"/>
        <dbReference type="ChEBI" id="CHEBI:33384"/>
        <dbReference type="ChEBI" id="CHEBI:57912"/>
        <dbReference type="ChEBI" id="CHEBI:58866"/>
        <dbReference type="ChEBI" id="CHEBI:59776"/>
        <dbReference type="EC" id="4.2.1.20"/>
    </reaction>
</comment>
<dbReference type="Pfam" id="PF00290">
    <property type="entry name" value="Trp_syntA"/>
    <property type="match status" value="1"/>
</dbReference>
<comment type="subunit">
    <text evidence="3 9">Tetramer of two alpha and two beta chains.</text>
</comment>
<organism evidence="11 12">
    <name type="scientific">Alkalicoccus daliensis</name>
    <dbReference type="NCBI Taxonomy" id="745820"/>
    <lineage>
        <taxon>Bacteria</taxon>
        <taxon>Bacillati</taxon>
        <taxon>Bacillota</taxon>
        <taxon>Bacilli</taxon>
        <taxon>Bacillales</taxon>
        <taxon>Bacillaceae</taxon>
        <taxon>Alkalicoccus</taxon>
    </lineage>
</organism>
<dbReference type="CDD" id="cd04724">
    <property type="entry name" value="Tryptophan_synthase_alpha"/>
    <property type="match status" value="1"/>
</dbReference>
<dbReference type="STRING" id="745820.SAMN04488053_101625"/>
<evidence type="ECO:0000313" key="12">
    <source>
        <dbReference type="Proteomes" id="UP000198778"/>
    </source>
</evidence>
<dbReference type="NCBIfam" id="TIGR00262">
    <property type="entry name" value="trpA"/>
    <property type="match status" value="1"/>
</dbReference>
<dbReference type="PANTHER" id="PTHR43406">
    <property type="entry name" value="TRYPTOPHAN SYNTHASE, ALPHA CHAIN"/>
    <property type="match status" value="1"/>
</dbReference>
<dbReference type="InterPro" id="IPR011060">
    <property type="entry name" value="RibuloseP-bd_barrel"/>
</dbReference>
<dbReference type="Proteomes" id="UP000198778">
    <property type="component" value="Unassembled WGS sequence"/>
</dbReference>
<dbReference type="InterPro" id="IPR013785">
    <property type="entry name" value="Aldolase_TIM"/>
</dbReference>
<dbReference type="EC" id="4.2.1.20" evidence="9"/>
<reference evidence="12" key="1">
    <citation type="submission" date="2016-10" db="EMBL/GenBank/DDBJ databases">
        <authorList>
            <person name="Varghese N."/>
            <person name="Submissions S."/>
        </authorList>
    </citation>
    <scope>NUCLEOTIDE SEQUENCE [LARGE SCALE GENOMIC DNA]</scope>
    <source>
        <strain evidence="12">CGMCC 1.10369</strain>
    </source>
</reference>
<gene>
    <name evidence="9" type="primary">trpA</name>
    <name evidence="11" type="ORF">SAMN04488053_101625</name>
</gene>
<accession>A0A1H0AUU9</accession>
<evidence type="ECO:0000256" key="5">
    <source>
        <dbReference type="ARBA" id="ARBA00022822"/>
    </source>
</evidence>
<dbReference type="HAMAP" id="MF_00131">
    <property type="entry name" value="Trp_synth_alpha"/>
    <property type="match status" value="1"/>
</dbReference>
<evidence type="ECO:0000256" key="8">
    <source>
        <dbReference type="ARBA" id="ARBA00049047"/>
    </source>
</evidence>
<evidence type="ECO:0000256" key="4">
    <source>
        <dbReference type="ARBA" id="ARBA00022605"/>
    </source>
</evidence>
<evidence type="ECO:0000256" key="3">
    <source>
        <dbReference type="ARBA" id="ARBA00011270"/>
    </source>
</evidence>
<evidence type="ECO:0000256" key="10">
    <source>
        <dbReference type="RuleBase" id="RU003662"/>
    </source>
</evidence>
<comment type="pathway">
    <text evidence="2 9">Amino-acid biosynthesis; L-tryptophan biosynthesis; L-tryptophan from chorismate: step 5/5.</text>
</comment>
<comment type="function">
    <text evidence="1 9">The alpha subunit is responsible for the aldol cleavage of indoleglycerol phosphate to indole and glyceraldehyde 3-phosphate.</text>
</comment>
<dbReference type="SUPFAM" id="SSF51366">
    <property type="entry name" value="Ribulose-phoshate binding barrel"/>
    <property type="match status" value="1"/>
</dbReference>
<evidence type="ECO:0000256" key="1">
    <source>
        <dbReference type="ARBA" id="ARBA00003365"/>
    </source>
</evidence>
<dbReference type="UniPathway" id="UPA00035">
    <property type="reaction ID" value="UER00044"/>
</dbReference>
<keyword evidence="5 9" id="KW-0822">Tryptophan biosynthesis</keyword>
<dbReference type="RefSeq" id="WP_090840467.1">
    <property type="nucleotide sequence ID" value="NZ_FNIL01000001.1"/>
</dbReference>
<proteinExistence type="inferred from homology"/>
<sequence length="265" mass="28922">MNRLTAKEFQEEKNRFVPYIMSSHPSYEASIDIALTLQKAGVSAIEWGVPFSDPLADGPVIQEAGDQARAAGGSLKKAVQGAKEARDRGLTVPLVLFTYVNPVLSVGFQEVINLMKEADMDGILIPDLPHEESDELRAICNEAGISLISLVAPSSRNRMQKISSLGEGFIYYVTSLGVTGTRENFADELEETIAELKSFSKVPVLAGFGISKQEHVQFFQKIADGVIVGSALVRFISERAEHLNNPDEKPKALEEIALFIKDLTA</sequence>
<keyword evidence="7 9" id="KW-0456">Lyase</keyword>
<dbReference type="FunFam" id="3.20.20.70:FF:000037">
    <property type="entry name" value="Tryptophan synthase alpha chain"/>
    <property type="match status" value="1"/>
</dbReference>
<dbReference type="OrthoDB" id="9804578at2"/>
<keyword evidence="4 9" id="KW-0028">Amino-acid biosynthesis</keyword>
<feature type="active site" description="Proton acceptor" evidence="9">
    <location>
        <position position="46"/>
    </location>
</feature>
<dbReference type="EMBL" id="FNIL01000001">
    <property type="protein sequence ID" value="SDN37164.1"/>
    <property type="molecule type" value="Genomic_DNA"/>
</dbReference>
<dbReference type="Gene3D" id="3.20.20.70">
    <property type="entry name" value="Aldolase class I"/>
    <property type="match status" value="1"/>
</dbReference>
<name>A0A1H0AUU9_9BACI</name>